<dbReference type="InterPro" id="IPR003439">
    <property type="entry name" value="ABC_transporter-like_ATP-bd"/>
</dbReference>
<feature type="domain" description="ABC transporter" evidence="5">
    <location>
        <begin position="5"/>
        <end position="244"/>
    </location>
</feature>
<evidence type="ECO:0000256" key="2">
    <source>
        <dbReference type="ARBA" id="ARBA00022448"/>
    </source>
</evidence>
<name>A0A9D2PKI8_9FIRM</name>
<dbReference type="CDD" id="cd03255">
    <property type="entry name" value="ABC_MJ0796_LolCDE_FtsE"/>
    <property type="match status" value="1"/>
</dbReference>
<dbReference type="GO" id="GO:0005524">
    <property type="term" value="F:ATP binding"/>
    <property type="evidence" value="ECO:0007669"/>
    <property type="project" value="UniProtKB-KW"/>
</dbReference>
<evidence type="ECO:0000256" key="4">
    <source>
        <dbReference type="ARBA" id="ARBA00022840"/>
    </source>
</evidence>
<dbReference type="Pfam" id="PF00005">
    <property type="entry name" value="ABC_tran"/>
    <property type="match status" value="1"/>
</dbReference>
<accession>A0A9D2PKI8</accession>
<dbReference type="SMART" id="SM00382">
    <property type="entry name" value="AAA"/>
    <property type="match status" value="1"/>
</dbReference>
<reference evidence="6" key="2">
    <citation type="submission" date="2021-04" db="EMBL/GenBank/DDBJ databases">
        <authorList>
            <person name="Gilroy R."/>
        </authorList>
    </citation>
    <scope>NUCLEOTIDE SEQUENCE</scope>
    <source>
        <strain evidence="6">ChiBcec2-3848</strain>
    </source>
</reference>
<dbReference type="PANTHER" id="PTHR42798">
    <property type="entry name" value="LIPOPROTEIN-RELEASING SYSTEM ATP-BINDING PROTEIN LOLD"/>
    <property type="match status" value="1"/>
</dbReference>
<dbReference type="FunFam" id="3.40.50.300:FF:000032">
    <property type="entry name" value="Export ABC transporter ATP-binding protein"/>
    <property type="match status" value="1"/>
</dbReference>
<dbReference type="InterPro" id="IPR027417">
    <property type="entry name" value="P-loop_NTPase"/>
</dbReference>
<keyword evidence="4 6" id="KW-0067">ATP-binding</keyword>
<organism evidence="6 7">
    <name type="scientific">Candidatus Blautia merdavium</name>
    <dbReference type="NCBI Taxonomy" id="2838494"/>
    <lineage>
        <taxon>Bacteria</taxon>
        <taxon>Bacillati</taxon>
        <taxon>Bacillota</taxon>
        <taxon>Clostridia</taxon>
        <taxon>Lachnospirales</taxon>
        <taxon>Lachnospiraceae</taxon>
        <taxon>Blautia</taxon>
    </lineage>
</organism>
<dbReference type="Gene3D" id="3.40.50.300">
    <property type="entry name" value="P-loop containing nucleotide triphosphate hydrolases"/>
    <property type="match status" value="1"/>
</dbReference>
<keyword evidence="2" id="KW-0813">Transport</keyword>
<proteinExistence type="inferred from homology"/>
<dbReference type="GO" id="GO:0016887">
    <property type="term" value="F:ATP hydrolysis activity"/>
    <property type="evidence" value="ECO:0007669"/>
    <property type="project" value="InterPro"/>
</dbReference>
<evidence type="ECO:0000313" key="7">
    <source>
        <dbReference type="Proteomes" id="UP000823886"/>
    </source>
</evidence>
<sequence>MNKILEIRNLSKSYGRKGYKTMVLRDISMDIYQGDFIAVMGPSGSGKTTLLNLLSTLDKPDQGEILLEGEHVLKMKNKKLSQIRRDKIGFIFQDYNLLDNMTLQDNIALPLSLNGVSPAKTLKKVQEKALVFGLESHLQKYPYQLSGGQKQRAASARALITEPRILFADEPTGALDSRASRDLLCCLKAANEEGSATILMVTHDVYTASYARQVYFLKDGQIQCRLNHRGDRKEFYDEIMQMLASMGGEQE</sequence>
<dbReference type="GO" id="GO:0098796">
    <property type="term" value="C:membrane protein complex"/>
    <property type="evidence" value="ECO:0007669"/>
    <property type="project" value="UniProtKB-ARBA"/>
</dbReference>
<dbReference type="Proteomes" id="UP000823886">
    <property type="component" value="Unassembled WGS sequence"/>
</dbReference>
<comment type="caution">
    <text evidence="6">The sequence shown here is derived from an EMBL/GenBank/DDBJ whole genome shotgun (WGS) entry which is preliminary data.</text>
</comment>
<comment type="similarity">
    <text evidence="1">Belongs to the ABC transporter superfamily.</text>
</comment>
<dbReference type="PROSITE" id="PS50893">
    <property type="entry name" value="ABC_TRANSPORTER_2"/>
    <property type="match status" value="1"/>
</dbReference>
<dbReference type="AlphaFoldDB" id="A0A9D2PKI8"/>
<dbReference type="GO" id="GO:0022857">
    <property type="term" value="F:transmembrane transporter activity"/>
    <property type="evidence" value="ECO:0007669"/>
    <property type="project" value="UniProtKB-ARBA"/>
</dbReference>
<evidence type="ECO:0000256" key="1">
    <source>
        <dbReference type="ARBA" id="ARBA00005417"/>
    </source>
</evidence>
<dbReference type="PANTHER" id="PTHR42798:SF7">
    <property type="entry name" value="ALPHA-D-RIBOSE 1-METHYLPHOSPHONATE 5-TRIPHOSPHATE SYNTHASE SUBUNIT PHNL"/>
    <property type="match status" value="1"/>
</dbReference>
<dbReference type="EMBL" id="DWVZ01000048">
    <property type="protein sequence ID" value="HJC62737.1"/>
    <property type="molecule type" value="Genomic_DNA"/>
</dbReference>
<reference evidence="6" key="1">
    <citation type="journal article" date="2021" name="PeerJ">
        <title>Extensive microbial diversity within the chicken gut microbiome revealed by metagenomics and culture.</title>
        <authorList>
            <person name="Gilroy R."/>
            <person name="Ravi A."/>
            <person name="Getino M."/>
            <person name="Pursley I."/>
            <person name="Horton D.L."/>
            <person name="Alikhan N.F."/>
            <person name="Baker D."/>
            <person name="Gharbi K."/>
            <person name="Hall N."/>
            <person name="Watson M."/>
            <person name="Adriaenssens E.M."/>
            <person name="Foster-Nyarko E."/>
            <person name="Jarju S."/>
            <person name="Secka A."/>
            <person name="Antonio M."/>
            <person name="Oren A."/>
            <person name="Chaudhuri R.R."/>
            <person name="La Ragione R."/>
            <person name="Hildebrand F."/>
            <person name="Pallen M.J."/>
        </authorList>
    </citation>
    <scope>NUCLEOTIDE SEQUENCE</scope>
    <source>
        <strain evidence="6">ChiBcec2-3848</strain>
    </source>
</reference>
<evidence type="ECO:0000259" key="5">
    <source>
        <dbReference type="PROSITE" id="PS50893"/>
    </source>
</evidence>
<dbReference type="InterPro" id="IPR003593">
    <property type="entry name" value="AAA+_ATPase"/>
</dbReference>
<dbReference type="InterPro" id="IPR017911">
    <property type="entry name" value="MacB-like_ATP-bd"/>
</dbReference>
<evidence type="ECO:0000313" key="6">
    <source>
        <dbReference type="EMBL" id="HJC62737.1"/>
    </source>
</evidence>
<protein>
    <submittedName>
        <fullName evidence="6">ABC transporter ATP-binding protein</fullName>
    </submittedName>
</protein>
<dbReference type="SUPFAM" id="SSF52540">
    <property type="entry name" value="P-loop containing nucleoside triphosphate hydrolases"/>
    <property type="match status" value="1"/>
</dbReference>
<gene>
    <name evidence="6" type="ORF">H9753_03835</name>
</gene>
<keyword evidence="3" id="KW-0547">Nucleotide-binding</keyword>
<evidence type="ECO:0000256" key="3">
    <source>
        <dbReference type="ARBA" id="ARBA00022741"/>
    </source>
</evidence>